<feature type="compositionally biased region" description="Polar residues" evidence="1">
    <location>
        <begin position="41"/>
        <end position="52"/>
    </location>
</feature>
<name>A0AA88JE04_FICCA</name>
<reference evidence="2" key="1">
    <citation type="submission" date="2023-07" db="EMBL/GenBank/DDBJ databases">
        <title>draft genome sequence of fig (Ficus carica).</title>
        <authorList>
            <person name="Takahashi T."/>
            <person name="Nishimura K."/>
        </authorList>
    </citation>
    <scope>NUCLEOTIDE SEQUENCE</scope>
</reference>
<evidence type="ECO:0000256" key="1">
    <source>
        <dbReference type="SAM" id="MobiDB-lite"/>
    </source>
</evidence>
<feature type="region of interest" description="Disordered" evidence="1">
    <location>
        <begin position="1"/>
        <end position="52"/>
    </location>
</feature>
<organism evidence="2 3">
    <name type="scientific">Ficus carica</name>
    <name type="common">Common fig</name>
    <dbReference type="NCBI Taxonomy" id="3494"/>
    <lineage>
        <taxon>Eukaryota</taxon>
        <taxon>Viridiplantae</taxon>
        <taxon>Streptophyta</taxon>
        <taxon>Embryophyta</taxon>
        <taxon>Tracheophyta</taxon>
        <taxon>Spermatophyta</taxon>
        <taxon>Magnoliopsida</taxon>
        <taxon>eudicotyledons</taxon>
        <taxon>Gunneridae</taxon>
        <taxon>Pentapetalae</taxon>
        <taxon>rosids</taxon>
        <taxon>fabids</taxon>
        <taxon>Rosales</taxon>
        <taxon>Moraceae</taxon>
        <taxon>Ficeae</taxon>
        <taxon>Ficus</taxon>
    </lineage>
</organism>
<sequence>MREASWGDSRPGLAGAVDTGRHSSWPDEGKEENLAHESRGPNLSHTEASLLE</sequence>
<proteinExistence type="predicted"/>
<evidence type="ECO:0000313" key="2">
    <source>
        <dbReference type="EMBL" id="GMN70265.1"/>
    </source>
</evidence>
<keyword evidence="3" id="KW-1185">Reference proteome</keyword>
<protein>
    <submittedName>
        <fullName evidence="2">Uncharacterized protein</fullName>
    </submittedName>
</protein>
<dbReference type="EMBL" id="BTGU01001081">
    <property type="protein sequence ID" value="GMN70265.1"/>
    <property type="molecule type" value="Genomic_DNA"/>
</dbReference>
<dbReference type="AlphaFoldDB" id="A0AA88JE04"/>
<dbReference type="Proteomes" id="UP001187192">
    <property type="component" value="Unassembled WGS sequence"/>
</dbReference>
<evidence type="ECO:0000313" key="3">
    <source>
        <dbReference type="Proteomes" id="UP001187192"/>
    </source>
</evidence>
<accession>A0AA88JE04</accession>
<feature type="compositionally biased region" description="Basic and acidic residues" evidence="1">
    <location>
        <begin position="19"/>
        <end position="39"/>
    </location>
</feature>
<comment type="caution">
    <text evidence="2">The sequence shown here is derived from an EMBL/GenBank/DDBJ whole genome shotgun (WGS) entry which is preliminary data.</text>
</comment>
<gene>
    <name evidence="2" type="ORF">TIFTF001_039308</name>
</gene>